<accession>A0AAD7LFW2</accession>
<gene>
    <name evidence="1" type="ORF">O6P43_023737</name>
</gene>
<dbReference type="AlphaFoldDB" id="A0AAD7LFW2"/>
<evidence type="ECO:0000313" key="2">
    <source>
        <dbReference type="Proteomes" id="UP001163823"/>
    </source>
</evidence>
<dbReference type="GO" id="GO:0003872">
    <property type="term" value="F:6-phosphofructokinase activity"/>
    <property type="evidence" value="ECO:0007669"/>
    <property type="project" value="InterPro"/>
</dbReference>
<sequence>MEIDFSDPDWKTKFQKDFAERFNIPHISDVFEDALPIPSTFCLKMRVHRAGPRDKIYFKPKEAKAAIVTCGGLCGQRSYGARLEEKITKANAEEKLEESRWRIGQRERHKR</sequence>
<dbReference type="InterPro" id="IPR035966">
    <property type="entry name" value="PKF_sf"/>
</dbReference>
<comment type="caution">
    <text evidence="1">The sequence shown here is derived from an EMBL/GenBank/DDBJ whole genome shotgun (WGS) entry which is preliminary data.</text>
</comment>
<reference evidence="1" key="1">
    <citation type="journal article" date="2023" name="Science">
        <title>Elucidation of the pathway for biosynthesis of saponin adjuvants from the soapbark tree.</title>
        <authorList>
            <person name="Reed J."/>
            <person name="Orme A."/>
            <person name="El-Demerdash A."/>
            <person name="Owen C."/>
            <person name="Martin L.B.B."/>
            <person name="Misra R.C."/>
            <person name="Kikuchi S."/>
            <person name="Rejzek M."/>
            <person name="Martin A.C."/>
            <person name="Harkess A."/>
            <person name="Leebens-Mack J."/>
            <person name="Louveau T."/>
            <person name="Stephenson M.J."/>
            <person name="Osbourn A."/>
        </authorList>
    </citation>
    <scope>NUCLEOTIDE SEQUENCE</scope>
    <source>
        <strain evidence="1">S10</strain>
    </source>
</reference>
<name>A0AAD7LFW2_QUISA</name>
<dbReference type="EMBL" id="JARAOO010000009">
    <property type="protein sequence ID" value="KAJ7957429.1"/>
    <property type="molecule type" value="Genomic_DNA"/>
</dbReference>
<protein>
    <submittedName>
        <fullName evidence="1">ATP-dependent 6-phosphofructokinase</fullName>
    </submittedName>
</protein>
<proteinExistence type="predicted"/>
<dbReference type="Proteomes" id="UP001163823">
    <property type="component" value="Chromosome 9"/>
</dbReference>
<dbReference type="KEGG" id="qsa:O6P43_023737"/>
<keyword evidence="2" id="KW-1185">Reference proteome</keyword>
<evidence type="ECO:0000313" key="1">
    <source>
        <dbReference type="EMBL" id="KAJ7957429.1"/>
    </source>
</evidence>
<dbReference type="SUPFAM" id="SSF53784">
    <property type="entry name" value="Phosphofructokinase"/>
    <property type="match status" value="1"/>
</dbReference>
<organism evidence="1 2">
    <name type="scientific">Quillaja saponaria</name>
    <name type="common">Soap bark tree</name>
    <dbReference type="NCBI Taxonomy" id="32244"/>
    <lineage>
        <taxon>Eukaryota</taxon>
        <taxon>Viridiplantae</taxon>
        <taxon>Streptophyta</taxon>
        <taxon>Embryophyta</taxon>
        <taxon>Tracheophyta</taxon>
        <taxon>Spermatophyta</taxon>
        <taxon>Magnoliopsida</taxon>
        <taxon>eudicotyledons</taxon>
        <taxon>Gunneridae</taxon>
        <taxon>Pentapetalae</taxon>
        <taxon>rosids</taxon>
        <taxon>fabids</taxon>
        <taxon>Fabales</taxon>
        <taxon>Quillajaceae</taxon>
        <taxon>Quillaja</taxon>
    </lineage>
</organism>